<dbReference type="EMBL" id="MU394306">
    <property type="protein sequence ID" value="KAI6087723.1"/>
    <property type="molecule type" value="Genomic_DNA"/>
</dbReference>
<evidence type="ECO:0000313" key="1">
    <source>
        <dbReference type="EMBL" id="KAI6087723.1"/>
    </source>
</evidence>
<sequence length="428" mass="48755">MTSDTEKRRSIAVIGAGASGLTAAKRLKAEGLKVIVFERQPERGGVWNYTADASDMFASPVYESLEANFPKELMEFSDMPWDGSVSLYPKHDAIGAYLRKYSIGVHVTCSTEVVKLFPLSQEHTHNWRLTTRHTKSGKEKTGDFDYVVMATGAFDRPFVPNYDGLREWGRKVVVVGNSASGWDISAQLAHTAKKLWVASTRSNIRSHKKAIPVNKVVRLVPNKQQVRFDGDKKARRVDRIIFCTGYLYSSNFLKEGKRSEKPLFPDGFCVNDLYQHIFWKLPTLAFVGIPKSCPTFIVSQAQSAVVARAFSRRIDHLPTSEDMATWVEGMVKRSKKRKRDETDRNKIHNLGYPGVRNYIDNLELWCLEEDEMAGEDAPEGNEAFQWTDRMDWVLRNRREIRNAFRKRETSGETFSTPESLGFFPHTPT</sequence>
<evidence type="ECO:0000313" key="2">
    <source>
        <dbReference type="Proteomes" id="UP001497680"/>
    </source>
</evidence>
<organism evidence="1 2">
    <name type="scientific">Hypoxylon rubiginosum</name>
    <dbReference type="NCBI Taxonomy" id="110542"/>
    <lineage>
        <taxon>Eukaryota</taxon>
        <taxon>Fungi</taxon>
        <taxon>Dikarya</taxon>
        <taxon>Ascomycota</taxon>
        <taxon>Pezizomycotina</taxon>
        <taxon>Sordariomycetes</taxon>
        <taxon>Xylariomycetidae</taxon>
        <taxon>Xylariales</taxon>
        <taxon>Hypoxylaceae</taxon>
        <taxon>Hypoxylon</taxon>
    </lineage>
</organism>
<protein>
    <submittedName>
        <fullName evidence="1">FAD/NAD(P)-binding domain-containing protein</fullName>
    </submittedName>
</protein>
<dbReference type="Proteomes" id="UP001497680">
    <property type="component" value="Unassembled WGS sequence"/>
</dbReference>
<gene>
    <name evidence="1" type="ORF">F4821DRAFT_277643</name>
</gene>
<comment type="caution">
    <text evidence="1">The sequence shown here is derived from an EMBL/GenBank/DDBJ whole genome shotgun (WGS) entry which is preliminary data.</text>
</comment>
<keyword evidence="2" id="KW-1185">Reference proteome</keyword>
<accession>A0ACC0D500</accession>
<name>A0ACC0D500_9PEZI</name>
<proteinExistence type="predicted"/>
<reference evidence="1 2" key="1">
    <citation type="journal article" date="2022" name="New Phytol.">
        <title>Ecological generalism drives hyperdiversity of secondary metabolite gene clusters in xylarialean endophytes.</title>
        <authorList>
            <person name="Franco M.E.E."/>
            <person name="Wisecaver J.H."/>
            <person name="Arnold A.E."/>
            <person name="Ju Y.M."/>
            <person name="Slot J.C."/>
            <person name="Ahrendt S."/>
            <person name="Moore L.P."/>
            <person name="Eastman K.E."/>
            <person name="Scott K."/>
            <person name="Konkel Z."/>
            <person name="Mondo S.J."/>
            <person name="Kuo A."/>
            <person name="Hayes R.D."/>
            <person name="Haridas S."/>
            <person name="Andreopoulos B."/>
            <person name="Riley R."/>
            <person name="LaButti K."/>
            <person name="Pangilinan J."/>
            <person name="Lipzen A."/>
            <person name="Amirebrahimi M."/>
            <person name="Yan J."/>
            <person name="Adam C."/>
            <person name="Keymanesh K."/>
            <person name="Ng V."/>
            <person name="Louie K."/>
            <person name="Northen T."/>
            <person name="Drula E."/>
            <person name="Henrissat B."/>
            <person name="Hsieh H.M."/>
            <person name="Youens-Clark K."/>
            <person name="Lutzoni F."/>
            <person name="Miadlikowska J."/>
            <person name="Eastwood D.C."/>
            <person name="Hamelin R.C."/>
            <person name="Grigoriev I.V."/>
            <person name="U'Ren J.M."/>
        </authorList>
    </citation>
    <scope>NUCLEOTIDE SEQUENCE [LARGE SCALE GENOMIC DNA]</scope>
    <source>
        <strain evidence="1 2">ER1909</strain>
    </source>
</reference>